<dbReference type="Proteomes" id="UP001602119">
    <property type="component" value="Unassembled WGS sequence"/>
</dbReference>
<comment type="caution">
    <text evidence="2">The sequence shown here is derived from an EMBL/GenBank/DDBJ whole genome shotgun (WGS) entry which is preliminary data.</text>
</comment>
<name>A0ABW6V240_MICFU</name>
<proteinExistence type="predicted"/>
<feature type="transmembrane region" description="Helical" evidence="1">
    <location>
        <begin position="183"/>
        <end position="202"/>
    </location>
</feature>
<accession>A0ABW6V240</accession>
<gene>
    <name evidence="2" type="ORF">ACFY05_03925</name>
</gene>
<keyword evidence="1" id="KW-0812">Transmembrane</keyword>
<keyword evidence="3" id="KW-1185">Reference proteome</keyword>
<evidence type="ECO:0000313" key="3">
    <source>
        <dbReference type="Proteomes" id="UP001602119"/>
    </source>
</evidence>
<feature type="transmembrane region" description="Helical" evidence="1">
    <location>
        <begin position="70"/>
        <end position="92"/>
    </location>
</feature>
<evidence type="ECO:0000256" key="1">
    <source>
        <dbReference type="SAM" id="Phobius"/>
    </source>
</evidence>
<dbReference type="SUPFAM" id="SSF101898">
    <property type="entry name" value="NHL repeat"/>
    <property type="match status" value="1"/>
</dbReference>
<keyword evidence="1" id="KW-0472">Membrane</keyword>
<dbReference type="RefSeq" id="WP_387340541.1">
    <property type="nucleotide sequence ID" value="NZ_JBIAXI010000002.1"/>
</dbReference>
<feature type="transmembrane region" description="Helical" evidence="1">
    <location>
        <begin position="16"/>
        <end position="35"/>
    </location>
</feature>
<feature type="transmembrane region" description="Helical" evidence="1">
    <location>
        <begin position="150"/>
        <end position="171"/>
    </location>
</feature>
<organism evidence="2 3">
    <name type="scientific">Microtetraspora fusca</name>
    <dbReference type="NCBI Taxonomy" id="1997"/>
    <lineage>
        <taxon>Bacteria</taxon>
        <taxon>Bacillati</taxon>
        <taxon>Actinomycetota</taxon>
        <taxon>Actinomycetes</taxon>
        <taxon>Streptosporangiales</taxon>
        <taxon>Streptosporangiaceae</taxon>
        <taxon>Microtetraspora</taxon>
    </lineage>
</organism>
<keyword evidence="1" id="KW-1133">Transmembrane helix</keyword>
<protein>
    <recommendedName>
        <fullName evidence="4">DUF2079 domain-containing protein</fullName>
    </recommendedName>
</protein>
<evidence type="ECO:0008006" key="4">
    <source>
        <dbReference type="Google" id="ProtNLM"/>
    </source>
</evidence>
<evidence type="ECO:0000313" key="2">
    <source>
        <dbReference type="EMBL" id="MFF4771984.1"/>
    </source>
</evidence>
<dbReference type="EMBL" id="JBIAXI010000002">
    <property type="protein sequence ID" value="MFF4771984.1"/>
    <property type="molecule type" value="Genomic_DNA"/>
</dbReference>
<sequence length="546" mass="57924">MSPSASVLPARQAYPLFWWSLAALLTVWDYAWLWLSVLVPSLDLAEIISCGWSGYAEPTPDWKLELSDRLWVVGAFLDPAVPVALLLCLWLVASRGAGRPRVHAWAAFAATGLVALQYALRQMLEALNPLPEDARCTVDPATLDVTPWDVLFTFTPAILVLVGAWTGIRLATSRPGRAVPWRIVAVLAGVTVLGAGAVLAAVRLAPEPEPARVLAADGTPRYVLARIGDRLAVLDLVEGGDPDVVGAPDREFYQYTAVARDTVPGTYLAAVTTPGDGAMGDRSSRIYRIVLDGDGQATIGEQVGGDFEGMIKDLAASPEGRIAYSRVVGDPADSIKIATTAVGLVDRRLEWSASGGEGIGPFGEGSLGLHWRGADTLVFRGWPPPAHAARLLALDVSRPGSDLHAAATLFVMNVFEEGTGLSLTGETRMAVSQGEFGRGVDQRIVIVEPPAKKPAGSAFDLPCGAIDAFTVDPSGRHLLVSVNKQVCAYGAPDETSTMYELFRVDLRPAPGTATPATGGYPIDPPSLGLPQQRVWRGATQVTGLAW</sequence>
<reference evidence="2 3" key="1">
    <citation type="submission" date="2024-10" db="EMBL/GenBank/DDBJ databases">
        <title>The Natural Products Discovery Center: Release of the First 8490 Sequenced Strains for Exploring Actinobacteria Biosynthetic Diversity.</title>
        <authorList>
            <person name="Kalkreuter E."/>
            <person name="Kautsar S.A."/>
            <person name="Yang D."/>
            <person name="Bader C.D."/>
            <person name="Teijaro C.N."/>
            <person name="Fluegel L."/>
            <person name="Davis C.M."/>
            <person name="Simpson J.R."/>
            <person name="Lauterbach L."/>
            <person name="Steele A.D."/>
            <person name="Gui C."/>
            <person name="Meng S."/>
            <person name="Li G."/>
            <person name="Viehrig K."/>
            <person name="Ye F."/>
            <person name="Su P."/>
            <person name="Kiefer A.F."/>
            <person name="Nichols A."/>
            <person name="Cepeda A.J."/>
            <person name="Yan W."/>
            <person name="Fan B."/>
            <person name="Jiang Y."/>
            <person name="Adhikari A."/>
            <person name="Zheng C.-J."/>
            <person name="Schuster L."/>
            <person name="Cowan T.M."/>
            <person name="Smanski M.J."/>
            <person name="Chevrette M.G."/>
            <person name="De Carvalho L.P.S."/>
            <person name="Shen B."/>
        </authorList>
    </citation>
    <scope>NUCLEOTIDE SEQUENCE [LARGE SCALE GENOMIC DNA]</scope>
    <source>
        <strain evidence="2 3">NPDC001281</strain>
    </source>
</reference>
<feature type="transmembrane region" description="Helical" evidence="1">
    <location>
        <begin position="104"/>
        <end position="120"/>
    </location>
</feature>